<dbReference type="Gene3D" id="2.120.10.90">
    <property type="entry name" value="DNA gyrase/topoisomerase IV, subunit A, C-terminal"/>
    <property type="match status" value="1"/>
</dbReference>
<dbReference type="CDD" id="cd00187">
    <property type="entry name" value="TOP4c"/>
    <property type="match status" value="1"/>
</dbReference>
<dbReference type="PANTHER" id="PTHR43493:SF5">
    <property type="entry name" value="DNA GYRASE SUBUNIT A, CHLOROPLASTIC_MITOCHONDRIAL"/>
    <property type="match status" value="1"/>
</dbReference>
<dbReference type="InterPro" id="IPR035516">
    <property type="entry name" value="Gyrase/topoIV_suA_C"/>
</dbReference>
<proteinExistence type="inferred from homology"/>
<dbReference type="GO" id="GO:0009330">
    <property type="term" value="C:DNA topoisomerase type II (double strand cut, ATP-hydrolyzing) complex"/>
    <property type="evidence" value="ECO:0007669"/>
    <property type="project" value="TreeGrafter"/>
</dbReference>
<dbReference type="FunFam" id="3.90.199.10:FF:000001">
    <property type="entry name" value="DNA gyrase subunit A"/>
    <property type="match status" value="1"/>
</dbReference>
<keyword evidence="6" id="KW-0799">Topoisomerase</keyword>
<dbReference type="InterPro" id="IPR013760">
    <property type="entry name" value="Topo_IIA-like_dom_sf"/>
</dbReference>
<dbReference type="EMBL" id="UOEJ01000278">
    <property type="protein sequence ID" value="VAW07543.1"/>
    <property type="molecule type" value="Genomic_DNA"/>
</dbReference>
<evidence type="ECO:0000256" key="3">
    <source>
        <dbReference type="ARBA" id="ARBA00012895"/>
    </source>
</evidence>
<dbReference type="SMART" id="SM00434">
    <property type="entry name" value="TOP4c"/>
    <property type="match status" value="1"/>
</dbReference>
<evidence type="ECO:0000256" key="7">
    <source>
        <dbReference type="ARBA" id="ARBA00023125"/>
    </source>
</evidence>
<dbReference type="FunFam" id="1.10.268.10:FF:000001">
    <property type="entry name" value="DNA gyrase subunit A"/>
    <property type="match status" value="1"/>
</dbReference>
<evidence type="ECO:0000256" key="8">
    <source>
        <dbReference type="ARBA" id="ARBA00023235"/>
    </source>
</evidence>
<evidence type="ECO:0000256" key="6">
    <source>
        <dbReference type="ARBA" id="ARBA00023029"/>
    </source>
</evidence>
<keyword evidence="8 11" id="KW-0413">Isomerase</keyword>
<keyword evidence="5" id="KW-0067">ATP-binding</keyword>
<dbReference type="GO" id="GO:0005737">
    <property type="term" value="C:cytoplasm"/>
    <property type="evidence" value="ECO:0007669"/>
    <property type="project" value="TreeGrafter"/>
</dbReference>
<dbReference type="Gene3D" id="1.10.268.10">
    <property type="entry name" value="Topoisomerase, domain 3"/>
    <property type="match status" value="1"/>
</dbReference>
<evidence type="ECO:0000313" key="11">
    <source>
        <dbReference type="EMBL" id="VAW07543.1"/>
    </source>
</evidence>
<dbReference type="PROSITE" id="PS52040">
    <property type="entry name" value="TOPO_IIA"/>
    <property type="match status" value="1"/>
</dbReference>
<dbReference type="EC" id="5.6.2.2" evidence="3"/>
<dbReference type="FunFam" id="3.30.1360.40:FF:000002">
    <property type="entry name" value="DNA gyrase subunit A"/>
    <property type="match status" value="1"/>
</dbReference>
<dbReference type="GO" id="GO:0005694">
    <property type="term" value="C:chromosome"/>
    <property type="evidence" value="ECO:0007669"/>
    <property type="project" value="InterPro"/>
</dbReference>
<name>A0A3B0SU21_9ZZZZ</name>
<evidence type="ECO:0000256" key="2">
    <source>
        <dbReference type="ARBA" id="ARBA00008263"/>
    </source>
</evidence>
<dbReference type="NCBIfam" id="NF004043">
    <property type="entry name" value="PRK05560.1"/>
    <property type="match status" value="1"/>
</dbReference>
<feature type="region of interest" description="Disordered" evidence="9">
    <location>
        <begin position="876"/>
        <end position="905"/>
    </location>
</feature>
<dbReference type="GO" id="GO:0006265">
    <property type="term" value="P:DNA topological change"/>
    <property type="evidence" value="ECO:0007669"/>
    <property type="project" value="InterPro"/>
</dbReference>
<feature type="compositionally biased region" description="Acidic residues" evidence="9">
    <location>
        <begin position="883"/>
        <end position="898"/>
    </location>
</feature>
<sequence>MTENSHSDLHDPTISSITIEEEMKTSYLDYAMSVIVSRALPDVRDGLKPVHRRILYSMYENNYDWTKPFRKSARIVGDVMGKYHPHGDSAIYEAMVRMSQNFSLRLPLIEGQGNFGSMDGDRAAAMRYTEARMDKAAGGLLEDIDKDTVNFQANYDESESEPVVLPARFPNLLINGAGGIAVGMATNIPPHNLGEVMDACCAYVDNPEITMEELVEIVPGPDFPTGGLIMGSAGSRSALTTGRGSIIMRGKTHFEEIRQGREAIVITETPFQVNKARMVEHIADLVRSKRIEGISDIRDESDRTGVRVVVELKRDAVGDVVLNQLFRYSPLQTSFGANILALNGGRPEVLNLRQIIECFIKFREEVITRRTKYKLTRARDRAHILVGLVIAVNNLDKIVAMIRSAPNPTEAREKLMAEDWDAVDVQDYIELINEPGREVVDGKYKLSEKQVRAILELRLHRLTALGRDDIGGELKLLAGEIEDYIDILRSRERLFDIMRTEFVEYREQFATPRRSEFALDAFGFEDEDLIQREDMVVTVTNTGYIKRVPLNTYRAQRRGGKGRSGMSTKDEDFLRNVFVASTHTPILFFSNFGQVYKLKVWKLPVGSPQSKGKALINILPLAQGENISTILPLPEDEDSWGELHAIFATRKGNIRRNLLSDFSNVRANGKIAIRLSEGDSLIGVAACSEQDDVLMAAKGGKCIRFAATAVRLFKGRNSDGVRGIRLAGGDEVVSMSILENVAAETEERSAYLKYAAAKRRGESPDVPENMPSDRILELENSEQFLLSITVNGYGKRTSAYEYRVTGRGGQGIINIETSERNGSVIAAFPINDQDQLMMVTDQGRLIRVPVVDVRVAGRNTQGVTLFKVNDEEQIVSVERVEEPSTEDDEPGSVEDNEPEDKTSEE</sequence>
<dbReference type="NCBIfam" id="NF004044">
    <property type="entry name" value="PRK05561.1"/>
    <property type="match status" value="1"/>
</dbReference>
<dbReference type="NCBIfam" id="TIGR01063">
    <property type="entry name" value="gyrA"/>
    <property type="match status" value="1"/>
</dbReference>
<dbReference type="InterPro" id="IPR006691">
    <property type="entry name" value="GyrA/parC_rep"/>
</dbReference>
<dbReference type="InterPro" id="IPR013758">
    <property type="entry name" value="Topo_IIA_A/C_ab"/>
</dbReference>
<keyword evidence="4" id="KW-0547">Nucleotide-binding</keyword>
<accession>A0A3B0SU21</accession>
<feature type="domain" description="Topo IIA-type catalytic" evidence="10">
    <location>
        <begin position="40"/>
        <end position="535"/>
    </location>
</feature>
<dbReference type="InterPro" id="IPR005743">
    <property type="entry name" value="GyrA"/>
</dbReference>
<dbReference type="GO" id="GO:0005524">
    <property type="term" value="F:ATP binding"/>
    <property type="evidence" value="ECO:0007669"/>
    <property type="project" value="UniProtKB-KW"/>
</dbReference>
<evidence type="ECO:0000256" key="1">
    <source>
        <dbReference type="ARBA" id="ARBA00000185"/>
    </source>
</evidence>
<gene>
    <name evidence="11" type="ORF">MNBD_ALPHA01-493</name>
</gene>
<dbReference type="Gene3D" id="3.30.1360.40">
    <property type="match status" value="1"/>
</dbReference>
<comment type="similarity">
    <text evidence="2">Belongs to the type II topoisomerase GyrA/ParC subunit family.</text>
</comment>
<dbReference type="InterPro" id="IPR013757">
    <property type="entry name" value="Topo_IIA_A_a_sf"/>
</dbReference>
<reference evidence="11" key="1">
    <citation type="submission" date="2018-06" db="EMBL/GenBank/DDBJ databases">
        <authorList>
            <person name="Zhirakovskaya E."/>
        </authorList>
    </citation>
    <scope>NUCLEOTIDE SEQUENCE</scope>
</reference>
<protein>
    <recommendedName>
        <fullName evidence="3">DNA topoisomerase (ATP-hydrolyzing)</fullName>
        <ecNumber evidence="3">5.6.2.2</ecNumber>
    </recommendedName>
</protein>
<evidence type="ECO:0000259" key="10">
    <source>
        <dbReference type="PROSITE" id="PS52040"/>
    </source>
</evidence>
<dbReference type="GO" id="GO:0003677">
    <property type="term" value="F:DNA binding"/>
    <property type="evidence" value="ECO:0007669"/>
    <property type="project" value="UniProtKB-KW"/>
</dbReference>
<dbReference type="HAMAP" id="MF_01897">
    <property type="entry name" value="GyrA"/>
    <property type="match status" value="1"/>
</dbReference>
<dbReference type="SUPFAM" id="SSF101904">
    <property type="entry name" value="GyrA/ParC C-terminal domain-like"/>
    <property type="match status" value="1"/>
</dbReference>
<dbReference type="Pfam" id="PF00521">
    <property type="entry name" value="DNA_topoisoIV"/>
    <property type="match status" value="1"/>
</dbReference>
<dbReference type="Pfam" id="PF03989">
    <property type="entry name" value="DNA_gyraseA_C"/>
    <property type="match status" value="6"/>
</dbReference>
<dbReference type="SUPFAM" id="SSF56719">
    <property type="entry name" value="Type II DNA topoisomerase"/>
    <property type="match status" value="1"/>
</dbReference>
<evidence type="ECO:0000256" key="5">
    <source>
        <dbReference type="ARBA" id="ARBA00022840"/>
    </source>
</evidence>
<evidence type="ECO:0000256" key="9">
    <source>
        <dbReference type="SAM" id="MobiDB-lite"/>
    </source>
</evidence>
<dbReference type="InterPro" id="IPR002205">
    <property type="entry name" value="Topo_IIA_dom_A"/>
</dbReference>
<dbReference type="InterPro" id="IPR050220">
    <property type="entry name" value="Type_II_DNA_Topoisomerases"/>
</dbReference>
<keyword evidence="7" id="KW-0238">DNA-binding</keyword>
<dbReference type="GO" id="GO:0003918">
    <property type="term" value="F:DNA topoisomerase type II (double strand cut, ATP-hydrolyzing) activity"/>
    <property type="evidence" value="ECO:0007669"/>
    <property type="project" value="UniProtKB-EC"/>
</dbReference>
<dbReference type="Gene3D" id="3.90.199.10">
    <property type="entry name" value="Topoisomerase II, domain 5"/>
    <property type="match status" value="1"/>
</dbReference>
<comment type="catalytic activity">
    <reaction evidence="1">
        <text>ATP-dependent breakage, passage and rejoining of double-stranded DNA.</text>
        <dbReference type="EC" id="5.6.2.2"/>
    </reaction>
</comment>
<dbReference type="AlphaFoldDB" id="A0A3B0SU21"/>
<evidence type="ECO:0000256" key="4">
    <source>
        <dbReference type="ARBA" id="ARBA00022741"/>
    </source>
</evidence>
<organism evidence="11">
    <name type="scientific">hydrothermal vent metagenome</name>
    <dbReference type="NCBI Taxonomy" id="652676"/>
    <lineage>
        <taxon>unclassified sequences</taxon>
        <taxon>metagenomes</taxon>
        <taxon>ecological metagenomes</taxon>
    </lineage>
</organism>
<dbReference type="PANTHER" id="PTHR43493">
    <property type="entry name" value="DNA GYRASE/TOPOISOMERASE SUBUNIT A"/>
    <property type="match status" value="1"/>
</dbReference>